<feature type="region of interest" description="Disordered" evidence="6">
    <location>
        <begin position="1"/>
        <end position="37"/>
    </location>
</feature>
<feature type="transmembrane region" description="Helical" evidence="7">
    <location>
        <begin position="271"/>
        <end position="290"/>
    </location>
</feature>
<dbReference type="FunFam" id="1.20.1510.10:FF:000005">
    <property type="entry name" value="Putative Cation diffusion facilitator 1"/>
    <property type="match status" value="1"/>
</dbReference>
<dbReference type="Gene3D" id="1.20.1510.10">
    <property type="entry name" value="Cation efflux protein transmembrane domain"/>
    <property type="match status" value="1"/>
</dbReference>
<feature type="compositionally biased region" description="Low complexity" evidence="6">
    <location>
        <begin position="15"/>
        <end position="33"/>
    </location>
</feature>
<dbReference type="PANTHER" id="PTHR43840">
    <property type="entry name" value="MITOCHONDRIAL METAL TRANSPORTER 1-RELATED"/>
    <property type="match status" value="1"/>
</dbReference>
<evidence type="ECO:0000259" key="8">
    <source>
        <dbReference type="Pfam" id="PF01545"/>
    </source>
</evidence>
<feature type="domain" description="Cation efflux protein transmembrane" evidence="8">
    <location>
        <begin position="167"/>
        <end position="359"/>
    </location>
</feature>
<feature type="compositionally biased region" description="Low complexity" evidence="6">
    <location>
        <begin position="107"/>
        <end position="126"/>
    </location>
</feature>
<evidence type="ECO:0000256" key="5">
    <source>
        <dbReference type="ARBA" id="ARBA00023136"/>
    </source>
</evidence>
<organism evidence="10 11">
    <name type="scientific">Phascolomyces articulosus</name>
    <dbReference type="NCBI Taxonomy" id="60185"/>
    <lineage>
        <taxon>Eukaryota</taxon>
        <taxon>Fungi</taxon>
        <taxon>Fungi incertae sedis</taxon>
        <taxon>Mucoromycota</taxon>
        <taxon>Mucoromycotina</taxon>
        <taxon>Mucoromycetes</taxon>
        <taxon>Mucorales</taxon>
        <taxon>Lichtheimiaceae</taxon>
        <taxon>Phascolomyces</taxon>
    </lineage>
</organism>
<accession>A0AAD5JSE4</accession>
<dbReference type="EMBL" id="JAIXMP010000028">
    <property type="protein sequence ID" value="KAI9252297.1"/>
    <property type="molecule type" value="Genomic_DNA"/>
</dbReference>
<dbReference type="GO" id="GO:0098771">
    <property type="term" value="P:inorganic ion homeostasis"/>
    <property type="evidence" value="ECO:0007669"/>
    <property type="project" value="UniProtKB-ARBA"/>
</dbReference>
<feature type="transmembrane region" description="Helical" evidence="7">
    <location>
        <begin position="335"/>
        <end position="353"/>
    </location>
</feature>
<evidence type="ECO:0000256" key="4">
    <source>
        <dbReference type="ARBA" id="ARBA00022989"/>
    </source>
</evidence>
<feature type="domain" description="Cation efflux protein cytoplasmic" evidence="9">
    <location>
        <begin position="376"/>
        <end position="440"/>
    </location>
</feature>
<dbReference type="SUPFAM" id="SSF160240">
    <property type="entry name" value="Cation efflux protein cytoplasmic domain-like"/>
    <property type="match status" value="1"/>
</dbReference>
<dbReference type="SUPFAM" id="SSF161111">
    <property type="entry name" value="Cation efflux protein transmembrane domain-like"/>
    <property type="match status" value="1"/>
</dbReference>
<feature type="transmembrane region" description="Helical" evidence="7">
    <location>
        <begin position="159"/>
        <end position="185"/>
    </location>
</feature>
<dbReference type="InterPro" id="IPR050291">
    <property type="entry name" value="CDF_Transporter"/>
</dbReference>
<reference evidence="10" key="2">
    <citation type="submission" date="2023-02" db="EMBL/GenBank/DDBJ databases">
        <authorList>
            <consortium name="DOE Joint Genome Institute"/>
            <person name="Mondo S.J."/>
            <person name="Chang Y."/>
            <person name="Wang Y."/>
            <person name="Ahrendt S."/>
            <person name="Andreopoulos W."/>
            <person name="Barry K."/>
            <person name="Beard J."/>
            <person name="Benny G.L."/>
            <person name="Blankenship S."/>
            <person name="Bonito G."/>
            <person name="Cuomo C."/>
            <person name="Desiro A."/>
            <person name="Gervers K.A."/>
            <person name="Hundley H."/>
            <person name="Kuo A."/>
            <person name="LaButti K."/>
            <person name="Lang B.F."/>
            <person name="Lipzen A."/>
            <person name="O'Donnell K."/>
            <person name="Pangilinan J."/>
            <person name="Reynolds N."/>
            <person name="Sandor L."/>
            <person name="Smith M.W."/>
            <person name="Tsang A."/>
            <person name="Grigoriev I.V."/>
            <person name="Stajich J.E."/>
            <person name="Spatafora J.W."/>
        </authorList>
    </citation>
    <scope>NUCLEOTIDE SEQUENCE</scope>
    <source>
        <strain evidence="10">RSA 2281</strain>
    </source>
</reference>
<keyword evidence="4 7" id="KW-1133">Transmembrane helix</keyword>
<dbReference type="Gene3D" id="3.30.70.1350">
    <property type="entry name" value="Cation efflux protein, cytoplasmic domain"/>
    <property type="match status" value="1"/>
</dbReference>
<evidence type="ECO:0000259" key="9">
    <source>
        <dbReference type="Pfam" id="PF16916"/>
    </source>
</evidence>
<dbReference type="InterPro" id="IPR036837">
    <property type="entry name" value="Cation_efflux_CTD_sf"/>
</dbReference>
<comment type="subcellular location">
    <subcellularLocation>
        <location evidence="1">Membrane</location>
        <topology evidence="1">Multi-pass membrane protein</topology>
    </subcellularLocation>
</comment>
<dbReference type="InterPro" id="IPR027470">
    <property type="entry name" value="Cation_efflux_CTD"/>
</dbReference>
<evidence type="ECO:0000256" key="2">
    <source>
        <dbReference type="ARBA" id="ARBA00022448"/>
    </source>
</evidence>
<dbReference type="NCBIfam" id="TIGR01297">
    <property type="entry name" value="CDF"/>
    <property type="match status" value="1"/>
</dbReference>
<evidence type="ECO:0000256" key="7">
    <source>
        <dbReference type="SAM" id="Phobius"/>
    </source>
</evidence>
<feature type="transmembrane region" description="Helical" evidence="7">
    <location>
        <begin position="311"/>
        <end position="329"/>
    </location>
</feature>
<keyword evidence="3 7" id="KW-0812">Transmembrane</keyword>
<dbReference type="Pfam" id="PF16916">
    <property type="entry name" value="ZT_dimer"/>
    <property type="match status" value="1"/>
</dbReference>
<dbReference type="GO" id="GO:0016020">
    <property type="term" value="C:membrane"/>
    <property type="evidence" value="ECO:0007669"/>
    <property type="project" value="UniProtKB-SubCell"/>
</dbReference>
<dbReference type="InterPro" id="IPR027469">
    <property type="entry name" value="Cation_efflux_TMD_sf"/>
</dbReference>
<dbReference type="PANTHER" id="PTHR43840:SF4">
    <property type="entry name" value="CDF DIVALENT METAL CATION TRANSPORTER (EUROFUNG)"/>
    <property type="match status" value="1"/>
</dbReference>
<evidence type="ECO:0000256" key="1">
    <source>
        <dbReference type="ARBA" id="ARBA00004141"/>
    </source>
</evidence>
<dbReference type="GO" id="GO:0008324">
    <property type="term" value="F:monoatomic cation transmembrane transporter activity"/>
    <property type="evidence" value="ECO:0007669"/>
    <property type="project" value="InterPro"/>
</dbReference>
<sequence>MSFPSPVPTTDTVESSGRSFRSRRSLQSLASSAVPPPVHFNNLRIPADHLKTIRNKRVRAFYEHQNDMIDRFMEVDHVVEALKHGEDPDEYIQHHRDYGTTHHCDSTSHLLDSSTSNTNNDNNNIPSILEDEEASLTQPLVERSQSPARVKRKQGTRQWVIQLAINLSFVANIILFGSKFILAIYAGSMAILASAFESFLDLLSNAIIFFTIRIMKKQDYYKYPVGKSRMEPLGIIVFAVVITTSFSQVLLTSIQRLTDPEKSAEPIDLSLVGILVLIANIVIKGALWFWCWTIKDSSSVQALAKDHENDVVFNIASTIFPVVAVWAKLPWLDPVGAILLSIYIIYEWMILLLNNIKRLTGHAASTDDLKQLTYMAYRFSTKITAVDTVRAYYVGDRLLVEVDIVLPPDCPLREAHDVGEALQDALEMMSNVERAFVHLDYTSVHEIEHRKCGTHID</sequence>
<dbReference type="GO" id="GO:0030003">
    <property type="term" value="P:intracellular monoatomic cation homeostasis"/>
    <property type="evidence" value="ECO:0007669"/>
    <property type="project" value="UniProtKB-ARBA"/>
</dbReference>
<feature type="transmembrane region" description="Helical" evidence="7">
    <location>
        <begin position="233"/>
        <end position="251"/>
    </location>
</feature>
<proteinExistence type="predicted"/>
<feature type="transmembrane region" description="Helical" evidence="7">
    <location>
        <begin position="191"/>
        <end position="212"/>
    </location>
</feature>
<evidence type="ECO:0000313" key="11">
    <source>
        <dbReference type="Proteomes" id="UP001209540"/>
    </source>
</evidence>
<dbReference type="AlphaFoldDB" id="A0AAD5JSE4"/>
<name>A0AAD5JSE4_9FUNG</name>
<keyword evidence="11" id="KW-1185">Reference proteome</keyword>
<evidence type="ECO:0000313" key="10">
    <source>
        <dbReference type="EMBL" id="KAI9252297.1"/>
    </source>
</evidence>
<dbReference type="Proteomes" id="UP001209540">
    <property type="component" value="Unassembled WGS sequence"/>
</dbReference>
<feature type="region of interest" description="Disordered" evidence="6">
    <location>
        <begin position="103"/>
        <end position="126"/>
    </location>
</feature>
<comment type="caution">
    <text evidence="10">The sequence shown here is derived from an EMBL/GenBank/DDBJ whole genome shotgun (WGS) entry which is preliminary data.</text>
</comment>
<reference evidence="10" key="1">
    <citation type="journal article" date="2022" name="IScience">
        <title>Evolution of zygomycete secretomes and the origins of terrestrial fungal ecologies.</title>
        <authorList>
            <person name="Chang Y."/>
            <person name="Wang Y."/>
            <person name="Mondo S."/>
            <person name="Ahrendt S."/>
            <person name="Andreopoulos W."/>
            <person name="Barry K."/>
            <person name="Beard J."/>
            <person name="Benny G.L."/>
            <person name="Blankenship S."/>
            <person name="Bonito G."/>
            <person name="Cuomo C."/>
            <person name="Desiro A."/>
            <person name="Gervers K.A."/>
            <person name="Hundley H."/>
            <person name="Kuo A."/>
            <person name="LaButti K."/>
            <person name="Lang B.F."/>
            <person name="Lipzen A."/>
            <person name="O'Donnell K."/>
            <person name="Pangilinan J."/>
            <person name="Reynolds N."/>
            <person name="Sandor L."/>
            <person name="Smith M.E."/>
            <person name="Tsang A."/>
            <person name="Grigoriev I.V."/>
            <person name="Stajich J.E."/>
            <person name="Spatafora J.W."/>
        </authorList>
    </citation>
    <scope>NUCLEOTIDE SEQUENCE</scope>
    <source>
        <strain evidence="10">RSA 2281</strain>
    </source>
</reference>
<dbReference type="InterPro" id="IPR058533">
    <property type="entry name" value="Cation_efflux_TM"/>
</dbReference>
<evidence type="ECO:0000256" key="6">
    <source>
        <dbReference type="SAM" id="MobiDB-lite"/>
    </source>
</evidence>
<gene>
    <name evidence="10" type="ORF">BDA99DRAFT_520660</name>
</gene>
<protein>
    <submittedName>
        <fullName evidence="10">Cation efflux family-domain-containing protein</fullName>
    </submittedName>
</protein>
<dbReference type="Pfam" id="PF01545">
    <property type="entry name" value="Cation_efflux"/>
    <property type="match status" value="1"/>
</dbReference>
<keyword evidence="5 7" id="KW-0472">Membrane</keyword>
<keyword evidence="2" id="KW-0813">Transport</keyword>
<dbReference type="InterPro" id="IPR002524">
    <property type="entry name" value="Cation_efflux"/>
</dbReference>
<evidence type="ECO:0000256" key="3">
    <source>
        <dbReference type="ARBA" id="ARBA00022692"/>
    </source>
</evidence>